<dbReference type="AlphaFoldDB" id="A0A6L7HV43"/>
<accession>A0A6L7HV43</accession>
<sequence length="256" mass="29147">MSDKPESCESRAPKSTYTISARGKADHQSVIKFLKQHFAAVPLAQVESVFGFVEPSTLYGGRFYLMRQLSERDTGLLANHGIGLRIPFTNHFATKEEFDANRPLLAKYHHKRNSIICTNDDLAYWIKQEYPDYDIEASVIKNLLKPEQIEEAFDLYDTLVLPMVLNDDEAFLAALAQKDRIRLFANAGCAYTCPARICYKSISKFNKGLGGEFKCSQDLKAREMQGMIDFDLQRLRNLGFHKFKLLRARAGDLTGY</sequence>
<protein>
    <submittedName>
        <fullName evidence="1">Uncharacterized protein</fullName>
    </submittedName>
</protein>
<comment type="caution">
    <text evidence="1">The sequence shown here is derived from an EMBL/GenBank/DDBJ whole genome shotgun (WGS) entry which is preliminary data.</text>
</comment>
<dbReference type="RefSeq" id="WP_160794326.1">
    <property type="nucleotide sequence ID" value="NZ_WRPA01000004.1"/>
</dbReference>
<evidence type="ECO:0000313" key="2">
    <source>
        <dbReference type="Proteomes" id="UP000474778"/>
    </source>
</evidence>
<dbReference type="EMBL" id="WRPA01000004">
    <property type="protein sequence ID" value="MXR68206.1"/>
    <property type="molecule type" value="Genomic_DNA"/>
</dbReference>
<reference evidence="1 2" key="1">
    <citation type="submission" date="2019-12" db="EMBL/GenBank/DDBJ databases">
        <title>Shewanella insulae sp. nov., isolated from a tidal flat.</title>
        <authorList>
            <person name="Yoon J.-H."/>
        </authorList>
    </citation>
    <scope>NUCLEOTIDE SEQUENCE [LARGE SCALE GENOMIC DNA]</scope>
    <source>
        <strain evidence="1 2">JBTF-M18</strain>
    </source>
</reference>
<organism evidence="1 2">
    <name type="scientific">Shewanella insulae</name>
    <dbReference type="NCBI Taxonomy" id="2681496"/>
    <lineage>
        <taxon>Bacteria</taxon>
        <taxon>Pseudomonadati</taxon>
        <taxon>Pseudomonadota</taxon>
        <taxon>Gammaproteobacteria</taxon>
        <taxon>Alteromonadales</taxon>
        <taxon>Shewanellaceae</taxon>
        <taxon>Shewanella</taxon>
    </lineage>
</organism>
<name>A0A6L7HV43_9GAMM</name>
<keyword evidence="2" id="KW-1185">Reference proteome</keyword>
<evidence type="ECO:0000313" key="1">
    <source>
        <dbReference type="EMBL" id="MXR68206.1"/>
    </source>
</evidence>
<dbReference type="Proteomes" id="UP000474778">
    <property type="component" value="Unassembled WGS sequence"/>
</dbReference>
<gene>
    <name evidence="1" type="ORF">GNT65_05895</name>
</gene>
<proteinExistence type="predicted"/>